<proteinExistence type="predicted"/>
<organism evidence="1 2">
    <name type="scientific">Marasmius crinis-equi</name>
    <dbReference type="NCBI Taxonomy" id="585013"/>
    <lineage>
        <taxon>Eukaryota</taxon>
        <taxon>Fungi</taxon>
        <taxon>Dikarya</taxon>
        <taxon>Basidiomycota</taxon>
        <taxon>Agaricomycotina</taxon>
        <taxon>Agaricomycetes</taxon>
        <taxon>Agaricomycetidae</taxon>
        <taxon>Agaricales</taxon>
        <taxon>Marasmiineae</taxon>
        <taxon>Marasmiaceae</taxon>
        <taxon>Marasmius</taxon>
    </lineage>
</organism>
<feature type="non-terminal residue" evidence="1">
    <location>
        <position position="93"/>
    </location>
</feature>
<protein>
    <submittedName>
        <fullName evidence="1">Uncharacterized protein</fullName>
    </submittedName>
</protein>
<comment type="caution">
    <text evidence="1">The sequence shown here is derived from an EMBL/GenBank/DDBJ whole genome shotgun (WGS) entry which is preliminary data.</text>
</comment>
<dbReference type="Proteomes" id="UP001465976">
    <property type="component" value="Unassembled WGS sequence"/>
</dbReference>
<accession>A0ABR3EPR8</accession>
<sequence>MVSCNGFIVSIPPTLTVHQTAAFQWNGNLSDFDTPTGNVGIWLVSPPGGVQCPRSNFADGIGMGAFDIFDDETIITNYGNGTGTLLLTVKNSR</sequence>
<dbReference type="EMBL" id="JBAHYK010002534">
    <property type="protein sequence ID" value="KAL0564874.1"/>
    <property type="molecule type" value="Genomic_DNA"/>
</dbReference>
<reference evidence="1 2" key="1">
    <citation type="submission" date="2024-02" db="EMBL/GenBank/DDBJ databases">
        <title>A draft genome for the cacao thread blight pathogen Marasmius crinis-equi.</title>
        <authorList>
            <person name="Cohen S.P."/>
            <person name="Baruah I.K."/>
            <person name="Amoako-Attah I."/>
            <person name="Bukari Y."/>
            <person name="Meinhardt L.W."/>
            <person name="Bailey B.A."/>
        </authorList>
    </citation>
    <scope>NUCLEOTIDE SEQUENCE [LARGE SCALE GENOMIC DNA]</scope>
    <source>
        <strain evidence="1 2">GH-76</strain>
    </source>
</reference>
<evidence type="ECO:0000313" key="2">
    <source>
        <dbReference type="Proteomes" id="UP001465976"/>
    </source>
</evidence>
<name>A0ABR3EPR8_9AGAR</name>
<evidence type="ECO:0000313" key="1">
    <source>
        <dbReference type="EMBL" id="KAL0564874.1"/>
    </source>
</evidence>
<gene>
    <name evidence="1" type="ORF">V5O48_017163</name>
</gene>
<keyword evidence="2" id="KW-1185">Reference proteome</keyword>